<feature type="compositionally biased region" description="Polar residues" evidence="1">
    <location>
        <begin position="289"/>
        <end position="302"/>
    </location>
</feature>
<dbReference type="Gene3D" id="3.30.1490.40">
    <property type="match status" value="1"/>
</dbReference>
<dbReference type="Pfam" id="PF02213">
    <property type="entry name" value="GYF"/>
    <property type="match status" value="1"/>
</dbReference>
<feature type="domain" description="GYF" evidence="2">
    <location>
        <begin position="312"/>
        <end position="370"/>
    </location>
</feature>
<dbReference type="InterPro" id="IPR003169">
    <property type="entry name" value="GYF"/>
</dbReference>
<proteinExistence type="evidence at transcript level"/>
<feature type="region of interest" description="Disordered" evidence="1">
    <location>
        <begin position="272"/>
        <end position="309"/>
    </location>
</feature>
<sequence length="373" mass="42181">MSKKRGAVGPYSYDDDDDYVPTKAVNYSTKDEQPGPAKKKAHTLDSDEEDDDGIEGLVAGTTGCVGSEKSHDVMKEDDIEGQEEQTVEYEGETNITPFNMKDEMEDGHFDGDGFYHFKKDFDLVKDAWLDDIDWMKVKRTEENKDKYGSDDEDSDADDVDTADANAGIAQKQEKDAMLEIYKKIIELIHPGETVTKGLKRFGGGRRLTSAQKWKMKKQSKGAREQTVKSAEDVENMDCMLRLTELASKIVEAGNMDVYEETYEMIKVKLQPAKPSSPSMDMFTDEPKNSDSAGSTDNTTNGKSQDDKSTVDEVRWQLKWENKDGAEVHGPFPSSQMVKWQDSGYLDKGAYVRKISDNESAWYHTKRMDFELYI</sequence>
<dbReference type="PROSITE" id="PS50829">
    <property type="entry name" value="GYF"/>
    <property type="match status" value="1"/>
</dbReference>
<feature type="region of interest" description="Disordered" evidence="1">
    <location>
        <begin position="1"/>
        <end position="99"/>
    </location>
</feature>
<evidence type="ECO:0000313" key="3">
    <source>
        <dbReference type="EMBL" id="LAB66416.1"/>
    </source>
</evidence>
<dbReference type="FunFam" id="3.30.1490.40:FF:000005">
    <property type="entry name" value="CD2 antigen cytoplasmic tail-binding protein 2"/>
    <property type="match status" value="1"/>
</dbReference>
<organism evidence="3">
    <name type="scientific">Hirondellea gigas</name>
    <dbReference type="NCBI Taxonomy" id="1518452"/>
    <lineage>
        <taxon>Eukaryota</taxon>
        <taxon>Metazoa</taxon>
        <taxon>Ecdysozoa</taxon>
        <taxon>Arthropoda</taxon>
        <taxon>Crustacea</taxon>
        <taxon>Multicrustacea</taxon>
        <taxon>Malacostraca</taxon>
        <taxon>Eumalacostraca</taxon>
        <taxon>Peracarida</taxon>
        <taxon>Amphipoda</taxon>
        <taxon>Amphilochidea</taxon>
        <taxon>Lysianassida</taxon>
        <taxon>Lysianassidira</taxon>
        <taxon>Lysianassoidea</taxon>
        <taxon>Lysianassidae</taxon>
        <taxon>Hirondellea</taxon>
    </lineage>
</organism>
<dbReference type="InterPro" id="IPR039905">
    <property type="entry name" value="CD2BP2/Lin1"/>
</dbReference>
<name>A0A2P2HXS2_9CRUS</name>
<protein>
    <submittedName>
        <fullName evidence="3">CD2 antigen cytoplasmic tail-binding protein 2 homolog</fullName>
    </submittedName>
</protein>
<accession>A0A2P2HXS2</accession>
<dbReference type="PANTHER" id="PTHR13138:SF3">
    <property type="entry name" value="CD2 ANTIGEN CYTOPLASMIC TAIL-BINDING PROTEIN 2"/>
    <property type="match status" value="1"/>
</dbReference>
<dbReference type="EMBL" id="IACF01000654">
    <property type="protein sequence ID" value="LAB66416.1"/>
    <property type="molecule type" value="mRNA"/>
</dbReference>
<dbReference type="SMART" id="SM00444">
    <property type="entry name" value="GYF"/>
    <property type="match status" value="1"/>
</dbReference>
<reference evidence="3" key="1">
    <citation type="journal article" date="2018" name="Biosci. Biotechnol. Biochem.">
        <title>Polysaccharide hydrolase of the hadal zone amphipods Hirondellea gigas.</title>
        <authorList>
            <person name="Kobayashi H."/>
            <person name="Nagahama T."/>
            <person name="Arai W."/>
            <person name="Sasagawa Y."/>
            <person name="Umeda M."/>
            <person name="Hayashi T."/>
            <person name="Nikaido I."/>
            <person name="Watanabe H."/>
            <person name="Oguri K."/>
            <person name="Kitazato H."/>
            <person name="Fujioka K."/>
            <person name="Kido Y."/>
            <person name="Takami H."/>
        </authorList>
    </citation>
    <scope>NUCLEOTIDE SEQUENCE</scope>
    <source>
        <tissue evidence="3">Whole body</tissue>
    </source>
</reference>
<feature type="compositionally biased region" description="Acidic residues" evidence="1">
    <location>
        <begin position="77"/>
        <end position="91"/>
    </location>
</feature>
<dbReference type="InterPro" id="IPR035445">
    <property type="entry name" value="GYF-like_dom_sf"/>
</dbReference>
<dbReference type="PANTHER" id="PTHR13138">
    <property type="entry name" value="PROTEIN LIN1"/>
    <property type="match status" value="1"/>
</dbReference>
<dbReference type="AlphaFoldDB" id="A0A2P2HXS2"/>
<dbReference type="GO" id="GO:0005682">
    <property type="term" value="C:U5 snRNP"/>
    <property type="evidence" value="ECO:0007669"/>
    <property type="project" value="InterPro"/>
</dbReference>
<evidence type="ECO:0000259" key="2">
    <source>
        <dbReference type="PROSITE" id="PS50829"/>
    </source>
</evidence>
<dbReference type="SUPFAM" id="SSF55277">
    <property type="entry name" value="GYF domain"/>
    <property type="match status" value="1"/>
</dbReference>
<evidence type="ECO:0000256" key="1">
    <source>
        <dbReference type="SAM" id="MobiDB-lite"/>
    </source>
</evidence>